<keyword evidence="2" id="KW-1185">Reference proteome</keyword>
<comment type="caution">
    <text evidence="1">The sequence shown here is derived from an EMBL/GenBank/DDBJ whole genome shotgun (WGS) entry which is preliminary data.</text>
</comment>
<dbReference type="AlphaFoldDB" id="A0A4S2JAX2"/>
<sequence length="117" mass="13566">MRSACTSHLSKLISVSRDRGYHAWANRFLDSFTLDLMHDTCDLSRQRVDILQQRIIQRYAARCSDVIRKDACVGCPSLRVPFIIIGMMGLSFDYSENKLRERVSYITATLWEINFAE</sequence>
<dbReference type="EMBL" id="QBLH01003879">
    <property type="protein sequence ID" value="TGZ32340.1"/>
    <property type="molecule type" value="Genomic_DNA"/>
</dbReference>
<feature type="non-terminal residue" evidence="1">
    <location>
        <position position="117"/>
    </location>
</feature>
<reference evidence="1 2" key="1">
    <citation type="journal article" date="2019" name="Philos. Trans. R. Soc. Lond., B, Biol. Sci.">
        <title>Ant behaviour and brain gene expression of defending hosts depend on the ecological success of the intruding social parasite.</title>
        <authorList>
            <person name="Kaur R."/>
            <person name="Stoldt M."/>
            <person name="Jongepier E."/>
            <person name="Feldmeyer B."/>
            <person name="Menzel F."/>
            <person name="Bornberg-Bauer E."/>
            <person name="Foitzik S."/>
        </authorList>
    </citation>
    <scope>NUCLEOTIDE SEQUENCE [LARGE SCALE GENOMIC DNA]</scope>
    <source>
        <tissue evidence="1">Whole body</tissue>
    </source>
</reference>
<organism evidence="1 2">
    <name type="scientific">Temnothorax longispinosus</name>
    <dbReference type="NCBI Taxonomy" id="300112"/>
    <lineage>
        <taxon>Eukaryota</taxon>
        <taxon>Metazoa</taxon>
        <taxon>Ecdysozoa</taxon>
        <taxon>Arthropoda</taxon>
        <taxon>Hexapoda</taxon>
        <taxon>Insecta</taxon>
        <taxon>Pterygota</taxon>
        <taxon>Neoptera</taxon>
        <taxon>Endopterygota</taxon>
        <taxon>Hymenoptera</taxon>
        <taxon>Apocrita</taxon>
        <taxon>Aculeata</taxon>
        <taxon>Formicoidea</taxon>
        <taxon>Formicidae</taxon>
        <taxon>Myrmicinae</taxon>
        <taxon>Temnothorax</taxon>
    </lineage>
</organism>
<accession>A0A4S2JAX2</accession>
<gene>
    <name evidence="1" type="ORF">DBV15_07221</name>
</gene>
<protein>
    <submittedName>
        <fullName evidence="1">Uncharacterized protein</fullName>
    </submittedName>
</protein>
<evidence type="ECO:0000313" key="2">
    <source>
        <dbReference type="Proteomes" id="UP000310200"/>
    </source>
</evidence>
<evidence type="ECO:0000313" key="1">
    <source>
        <dbReference type="EMBL" id="TGZ32340.1"/>
    </source>
</evidence>
<name>A0A4S2JAX2_9HYME</name>
<proteinExistence type="predicted"/>
<dbReference type="Proteomes" id="UP000310200">
    <property type="component" value="Unassembled WGS sequence"/>
</dbReference>